<evidence type="ECO:0000313" key="3">
    <source>
        <dbReference type="Proteomes" id="UP000747542"/>
    </source>
</evidence>
<evidence type="ECO:0000256" key="1">
    <source>
        <dbReference type="SAM" id="MobiDB-lite"/>
    </source>
</evidence>
<sequence>MERREDSSELHQSHPVKEAGSISLCEGGGQREEDDESKHLESMSVSSSHSGRPQFSLPSKGSRRSHKNLLGDMDQRDYEGDGEISHTSVRSSSRTSNSRGESSRAWQHKRRKSEISQGDTCSTDDQDDDLCHSRSVSDGGETVNETSLEETSFNTSVYSDKGVDSSSELSIDPEIWTKFKFLSSILKETQHNLRAMDNLILEHRRLQNQAEQNKEHTIVSHVTIPIHQGLGDGEPKTDEAKLEEILSLLHNLTHTLTSYEQHPLLLKKTKESEYLFLDRENKRQSMKEESVLYFLLESGHPAL</sequence>
<dbReference type="Proteomes" id="UP000747542">
    <property type="component" value="Unassembled WGS sequence"/>
</dbReference>
<dbReference type="EMBL" id="JAHLQT010033114">
    <property type="protein sequence ID" value="KAG7159407.1"/>
    <property type="molecule type" value="Genomic_DNA"/>
</dbReference>
<comment type="caution">
    <text evidence="2">The sequence shown here is derived from an EMBL/GenBank/DDBJ whole genome shotgun (WGS) entry which is preliminary data.</text>
</comment>
<accession>A0A8J5JJ41</accession>
<feature type="compositionally biased region" description="Basic and acidic residues" evidence="1">
    <location>
        <begin position="1"/>
        <end position="17"/>
    </location>
</feature>
<dbReference type="AlphaFoldDB" id="A0A8J5JJ41"/>
<feature type="compositionally biased region" description="Low complexity" evidence="1">
    <location>
        <begin position="85"/>
        <end position="104"/>
    </location>
</feature>
<gene>
    <name evidence="2" type="ORF">Hamer_G004031</name>
</gene>
<name>A0A8J5JJ41_HOMAM</name>
<organism evidence="2 3">
    <name type="scientific">Homarus americanus</name>
    <name type="common">American lobster</name>
    <dbReference type="NCBI Taxonomy" id="6706"/>
    <lineage>
        <taxon>Eukaryota</taxon>
        <taxon>Metazoa</taxon>
        <taxon>Ecdysozoa</taxon>
        <taxon>Arthropoda</taxon>
        <taxon>Crustacea</taxon>
        <taxon>Multicrustacea</taxon>
        <taxon>Malacostraca</taxon>
        <taxon>Eumalacostraca</taxon>
        <taxon>Eucarida</taxon>
        <taxon>Decapoda</taxon>
        <taxon>Pleocyemata</taxon>
        <taxon>Astacidea</taxon>
        <taxon>Nephropoidea</taxon>
        <taxon>Nephropidae</taxon>
        <taxon>Homarus</taxon>
    </lineage>
</organism>
<keyword evidence="3" id="KW-1185">Reference proteome</keyword>
<evidence type="ECO:0000313" key="2">
    <source>
        <dbReference type="EMBL" id="KAG7159407.1"/>
    </source>
</evidence>
<reference evidence="2" key="1">
    <citation type="journal article" date="2021" name="Sci. Adv.">
        <title>The American lobster genome reveals insights on longevity, neural, and immune adaptations.</title>
        <authorList>
            <person name="Polinski J.M."/>
            <person name="Zimin A.V."/>
            <person name="Clark K.F."/>
            <person name="Kohn A.B."/>
            <person name="Sadowski N."/>
            <person name="Timp W."/>
            <person name="Ptitsyn A."/>
            <person name="Khanna P."/>
            <person name="Romanova D.Y."/>
            <person name="Williams P."/>
            <person name="Greenwood S.J."/>
            <person name="Moroz L.L."/>
            <person name="Walt D.R."/>
            <person name="Bodnar A.G."/>
        </authorList>
    </citation>
    <scope>NUCLEOTIDE SEQUENCE</scope>
    <source>
        <strain evidence="2">GMGI-L3</strain>
    </source>
</reference>
<feature type="region of interest" description="Disordered" evidence="1">
    <location>
        <begin position="1"/>
        <end position="149"/>
    </location>
</feature>
<proteinExistence type="predicted"/>
<protein>
    <submittedName>
        <fullName evidence="2">Putative COP1-interactive protein 1-like</fullName>
    </submittedName>
</protein>